<sequence>MKERGSATIEFTWLTLLLLVPFVYALLAVFETQRAAYAVNAASAAAGRAFHQAADAQSAEARARHAARITLQDFDVHDVRIDVRCHPACFQPGSSVEVLVATRQPLPLVPDAWGTSLAAIEVEAQHSEPYGTYRAQR</sequence>
<comment type="caution">
    <text evidence="2">The sequence shown here is derived from an EMBL/GenBank/DDBJ whole genome shotgun (WGS) entry which is preliminary data.</text>
</comment>
<dbReference type="RefSeq" id="WP_124235371.1">
    <property type="nucleotide sequence ID" value="NZ_JBHUFI010000007.1"/>
</dbReference>
<keyword evidence="3" id="KW-1185">Reference proteome</keyword>
<protein>
    <recommendedName>
        <fullName evidence="4">Pilus assembly protein</fullName>
    </recommendedName>
</protein>
<dbReference type="Proteomes" id="UP000275225">
    <property type="component" value="Unassembled WGS sequence"/>
</dbReference>
<evidence type="ECO:0000313" key="3">
    <source>
        <dbReference type="Proteomes" id="UP000275225"/>
    </source>
</evidence>
<evidence type="ECO:0008006" key="4">
    <source>
        <dbReference type="Google" id="ProtNLM"/>
    </source>
</evidence>
<keyword evidence="1" id="KW-0812">Transmembrane</keyword>
<name>A0A3N6WRU7_9ACTN</name>
<proteinExistence type="predicted"/>
<organism evidence="2 3">
    <name type="scientific">Aeromicrobium camelliae</name>
    <dbReference type="NCBI Taxonomy" id="1538144"/>
    <lineage>
        <taxon>Bacteria</taxon>
        <taxon>Bacillati</taxon>
        <taxon>Actinomycetota</taxon>
        <taxon>Actinomycetes</taxon>
        <taxon>Propionibacteriales</taxon>
        <taxon>Nocardioidaceae</taxon>
        <taxon>Aeromicrobium</taxon>
    </lineage>
</organism>
<accession>A0A3N6WRU7</accession>
<evidence type="ECO:0000313" key="2">
    <source>
        <dbReference type="EMBL" id="RQN10176.1"/>
    </source>
</evidence>
<keyword evidence="1" id="KW-0472">Membrane</keyword>
<gene>
    <name evidence="2" type="ORF">EHW97_01425</name>
</gene>
<feature type="transmembrane region" description="Helical" evidence="1">
    <location>
        <begin position="12"/>
        <end position="30"/>
    </location>
</feature>
<evidence type="ECO:0000256" key="1">
    <source>
        <dbReference type="SAM" id="Phobius"/>
    </source>
</evidence>
<dbReference type="EMBL" id="RQJX01000001">
    <property type="protein sequence ID" value="RQN10176.1"/>
    <property type="molecule type" value="Genomic_DNA"/>
</dbReference>
<reference evidence="2 3" key="1">
    <citation type="submission" date="2018-11" db="EMBL/GenBank/DDBJ databases">
        <authorList>
            <person name="Li F."/>
        </authorList>
    </citation>
    <scope>NUCLEOTIDE SEQUENCE [LARGE SCALE GENOMIC DNA]</scope>
    <source>
        <strain evidence="2 3">YS17T</strain>
    </source>
</reference>
<dbReference type="AlphaFoldDB" id="A0A3N6WRU7"/>
<keyword evidence="1" id="KW-1133">Transmembrane helix</keyword>
<dbReference type="OrthoDB" id="3746929at2"/>